<sequence>MDSRTALQLSAWRREVAQLYAQVRVSVDPAEGHARWRAGRESLFLHHPQSPLAAGDPLRRSGIPVWPYDPALRWTLPLEPAGAPHQLAIDSGADGSTSLSLAGWITLPDPFDARVAVWWLDQYAGGLFLPLRDGTAGSTSYGGGRYLLDTAKGADLGGAGQEMVVDLNFLYHPSCRYDDRWVCPLAPAQNIIEQSVEAGERMP</sequence>
<dbReference type="RefSeq" id="WP_179479119.1">
    <property type="nucleotide sequence ID" value="NZ_JACCFW010000001.1"/>
</dbReference>
<evidence type="ECO:0000313" key="2">
    <source>
        <dbReference type="Proteomes" id="UP000571817"/>
    </source>
</evidence>
<gene>
    <name evidence="1" type="ORF">HNR15_000671</name>
</gene>
<keyword evidence="2" id="KW-1185">Reference proteome</keyword>
<organism evidence="1 2">
    <name type="scientific">Allobranchiibius huperziae</name>
    <dbReference type="NCBI Taxonomy" id="1874116"/>
    <lineage>
        <taxon>Bacteria</taxon>
        <taxon>Bacillati</taxon>
        <taxon>Actinomycetota</taxon>
        <taxon>Actinomycetes</taxon>
        <taxon>Micrococcales</taxon>
        <taxon>Dermacoccaceae</taxon>
        <taxon>Allobranchiibius</taxon>
    </lineage>
</organism>
<accession>A0A853D9S2</accession>
<proteinExistence type="predicted"/>
<evidence type="ECO:0008006" key="3">
    <source>
        <dbReference type="Google" id="ProtNLM"/>
    </source>
</evidence>
<reference evidence="1 2" key="1">
    <citation type="submission" date="2020-07" db="EMBL/GenBank/DDBJ databases">
        <title>Sequencing the genomes of 1000 actinobacteria strains.</title>
        <authorList>
            <person name="Klenk H.-P."/>
        </authorList>
    </citation>
    <scope>NUCLEOTIDE SEQUENCE [LARGE SCALE GENOMIC DNA]</scope>
    <source>
        <strain evidence="1 2">DSM 29531</strain>
    </source>
</reference>
<dbReference type="PANTHER" id="PTHR41913">
    <property type="entry name" value="DUF1684 DOMAIN-CONTAINING PROTEIN"/>
    <property type="match status" value="1"/>
</dbReference>
<dbReference type="EMBL" id="JACCFW010000001">
    <property type="protein sequence ID" value="NYJ73708.1"/>
    <property type="molecule type" value="Genomic_DNA"/>
</dbReference>
<name>A0A853D9S2_9MICO</name>
<dbReference type="AlphaFoldDB" id="A0A853D9S2"/>
<dbReference type="Proteomes" id="UP000571817">
    <property type="component" value="Unassembled WGS sequence"/>
</dbReference>
<evidence type="ECO:0000313" key="1">
    <source>
        <dbReference type="EMBL" id="NYJ73708.1"/>
    </source>
</evidence>
<dbReference type="InterPro" id="IPR012467">
    <property type="entry name" value="DUF1684"/>
</dbReference>
<protein>
    <recommendedName>
        <fullName evidence="3">DUF1684 domain-containing protein</fullName>
    </recommendedName>
</protein>
<comment type="caution">
    <text evidence="1">The sequence shown here is derived from an EMBL/GenBank/DDBJ whole genome shotgun (WGS) entry which is preliminary data.</text>
</comment>
<dbReference type="PANTHER" id="PTHR41913:SF1">
    <property type="entry name" value="DUF1684 DOMAIN-CONTAINING PROTEIN"/>
    <property type="match status" value="1"/>
</dbReference>
<dbReference type="Pfam" id="PF07920">
    <property type="entry name" value="DUF1684"/>
    <property type="match status" value="1"/>
</dbReference>